<dbReference type="STRING" id="1386089.N865_17340"/>
<evidence type="ECO:0000313" key="4">
    <source>
        <dbReference type="Proteomes" id="UP000019489"/>
    </source>
</evidence>
<dbReference type="GO" id="GO:0004527">
    <property type="term" value="F:exonuclease activity"/>
    <property type="evidence" value="ECO:0007669"/>
    <property type="project" value="UniProtKB-KW"/>
</dbReference>
<keyword evidence="3" id="KW-0378">Hydrolase</keyword>
<protein>
    <submittedName>
        <fullName evidence="3">Endonuclease/exonuclease/phosphatase</fullName>
    </submittedName>
</protein>
<dbReference type="EMBL" id="AWSA01000002">
    <property type="protein sequence ID" value="EWT03486.1"/>
    <property type="molecule type" value="Genomic_DNA"/>
</dbReference>
<feature type="transmembrane region" description="Helical" evidence="1">
    <location>
        <begin position="33"/>
        <end position="52"/>
    </location>
</feature>
<dbReference type="Proteomes" id="UP000019489">
    <property type="component" value="Unassembled WGS sequence"/>
</dbReference>
<keyword evidence="4" id="KW-1185">Reference proteome</keyword>
<evidence type="ECO:0000313" key="3">
    <source>
        <dbReference type="EMBL" id="EWT03486.1"/>
    </source>
</evidence>
<dbReference type="GO" id="GO:0004519">
    <property type="term" value="F:endonuclease activity"/>
    <property type="evidence" value="ECO:0007669"/>
    <property type="project" value="UniProtKB-KW"/>
</dbReference>
<evidence type="ECO:0000259" key="2">
    <source>
        <dbReference type="Pfam" id="PF03372"/>
    </source>
</evidence>
<reference evidence="3 4" key="1">
    <citation type="submission" date="2013-08" db="EMBL/GenBank/DDBJ databases">
        <title>Intrasporangium oryzae NRRL B-24470.</title>
        <authorList>
            <person name="Liu H."/>
            <person name="Wang G."/>
        </authorList>
    </citation>
    <scope>NUCLEOTIDE SEQUENCE [LARGE SCALE GENOMIC DNA]</scope>
    <source>
        <strain evidence="3 4">NRRL B-24470</strain>
    </source>
</reference>
<name>W9GBB9_9MICO</name>
<dbReference type="RefSeq" id="WP_051509813.1">
    <property type="nucleotide sequence ID" value="NZ_AWSA01000002.1"/>
</dbReference>
<keyword evidence="3" id="KW-0269">Exonuclease</keyword>
<evidence type="ECO:0000256" key="1">
    <source>
        <dbReference type="SAM" id="Phobius"/>
    </source>
</evidence>
<dbReference type="InterPro" id="IPR036691">
    <property type="entry name" value="Endo/exonu/phosph_ase_sf"/>
</dbReference>
<dbReference type="AlphaFoldDB" id="W9GBB9"/>
<proteinExistence type="predicted"/>
<keyword evidence="1" id="KW-0812">Transmembrane</keyword>
<accession>W9GBB9</accession>
<gene>
    <name evidence="3" type="ORF">N865_17340</name>
</gene>
<dbReference type="Gene3D" id="3.60.10.10">
    <property type="entry name" value="Endonuclease/exonuclease/phosphatase"/>
    <property type="match status" value="1"/>
</dbReference>
<dbReference type="SUPFAM" id="SSF56219">
    <property type="entry name" value="DNase I-like"/>
    <property type="match status" value="1"/>
</dbReference>
<dbReference type="InterPro" id="IPR005135">
    <property type="entry name" value="Endo/exonuclease/phosphatase"/>
</dbReference>
<organism evidence="3 4">
    <name type="scientific">Intrasporangium oryzae NRRL B-24470</name>
    <dbReference type="NCBI Taxonomy" id="1386089"/>
    <lineage>
        <taxon>Bacteria</taxon>
        <taxon>Bacillati</taxon>
        <taxon>Actinomycetota</taxon>
        <taxon>Actinomycetes</taxon>
        <taxon>Micrococcales</taxon>
        <taxon>Intrasporangiaceae</taxon>
        <taxon>Intrasporangium</taxon>
    </lineage>
</organism>
<feature type="transmembrane region" description="Helical" evidence="1">
    <location>
        <begin position="59"/>
        <end position="81"/>
    </location>
</feature>
<comment type="caution">
    <text evidence="3">The sequence shown here is derived from an EMBL/GenBank/DDBJ whole genome shotgun (WGS) entry which is preliminary data.</text>
</comment>
<dbReference type="PATRIC" id="fig|1386089.3.peg.294"/>
<keyword evidence="1" id="KW-0472">Membrane</keyword>
<feature type="domain" description="Endonuclease/exonuclease/phosphatase" evidence="2">
    <location>
        <begin position="95"/>
        <end position="303"/>
    </location>
</feature>
<dbReference type="Pfam" id="PF03372">
    <property type="entry name" value="Exo_endo_phos"/>
    <property type="match status" value="1"/>
</dbReference>
<dbReference type="OrthoDB" id="2340043at2"/>
<sequence>MRRRIDVGLAVVLVALAAVGGLRYLDVTVQPVVVLQTAGPFVAIGLLLLLVLTLVLRRWWMAVPVVVALGVAASLAVPQFFSHTSPKVERDLTVMSANLLYGGADAQQLMDAVRYHGVDVLVLTEVTPEFVDRFVEVGGEKYFTSEAGEPRAKSFTGTIVYSRYPMTAVAGAGEQPVTGSTSLEPEVTVRVAGSEVRVKAAHPLAPLPGDTDEWRSGLRDLEAWKDRQTGSEPIVLAGDFNAGFGHPGFRSVADGMVDAQRAAGQGWVRTWPFVGRRIGPYVQLDHVLSRGLTLVDAGQVAIHGADHAVVWAAYAVPKG</sequence>
<keyword evidence="3" id="KW-0540">Nuclease</keyword>
<keyword evidence="3" id="KW-0255">Endonuclease</keyword>
<keyword evidence="1" id="KW-1133">Transmembrane helix</keyword>
<dbReference type="eggNOG" id="COG3021">
    <property type="taxonomic scope" value="Bacteria"/>
</dbReference>